<evidence type="ECO:0000313" key="3">
    <source>
        <dbReference type="Proteomes" id="UP000235371"/>
    </source>
</evidence>
<proteinExistence type="predicted"/>
<feature type="compositionally biased region" description="Basic and acidic residues" evidence="1">
    <location>
        <begin position="1"/>
        <end position="41"/>
    </location>
</feature>
<dbReference type="OrthoDB" id="10497892at2759"/>
<evidence type="ECO:0000313" key="2">
    <source>
        <dbReference type="EMBL" id="PMD56601.1"/>
    </source>
</evidence>
<dbReference type="RefSeq" id="XP_024733505.1">
    <property type="nucleotide sequence ID" value="XM_024880928.1"/>
</dbReference>
<dbReference type="AlphaFoldDB" id="A0A2J6T0N8"/>
<dbReference type="GeneID" id="36589005"/>
<name>A0A2J6T0N8_9HELO</name>
<reference evidence="2 3" key="1">
    <citation type="submission" date="2016-04" db="EMBL/GenBank/DDBJ databases">
        <title>A degradative enzymes factory behind the ericoid mycorrhizal symbiosis.</title>
        <authorList>
            <consortium name="DOE Joint Genome Institute"/>
            <person name="Martino E."/>
            <person name="Morin E."/>
            <person name="Grelet G."/>
            <person name="Kuo A."/>
            <person name="Kohler A."/>
            <person name="Daghino S."/>
            <person name="Barry K."/>
            <person name="Choi C."/>
            <person name="Cichocki N."/>
            <person name="Clum A."/>
            <person name="Copeland A."/>
            <person name="Hainaut M."/>
            <person name="Haridas S."/>
            <person name="Labutti K."/>
            <person name="Lindquist E."/>
            <person name="Lipzen A."/>
            <person name="Khouja H.-R."/>
            <person name="Murat C."/>
            <person name="Ohm R."/>
            <person name="Olson A."/>
            <person name="Spatafora J."/>
            <person name="Veneault-Fourrey C."/>
            <person name="Henrissat B."/>
            <person name="Grigoriev I."/>
            <person name="Martin F."/>
            <person name="Perotto S."/>
        </authorList>
    </citation>
    <scope>NUCLEOTIDE SEQUENCE [LARGE SCALE GENOMIC DNA]</scope>
    <source>
        <strain evidence="2 3">E</strain>
    </source>
</reference>
<dbReference type="EMBL" id="KZ613848">
    <property type="protein sequence ID" value="PMD56601.1"/>
    <property type="molecule type" value="Genomic_DNA"/>
</dbReference>
<organism evidence="2 3">
    <name type="scientific">Hyaloscypha bicolor E</name>
    <dbReference type="NCBI Taxonomy" id="1095630"/>
    <lineage>
        <taxon>Eukaryota</taxon>
        <taxon>Fungi</taxon>
        <taxon>Dikarya</taxon>
        <taxon>Ascomycota</taxon>
        <taxon>Pezizomycotina</taxon>
        <taxon>Leotiomycetes</taxon>
        <taxon>Helotiales</taxon>
        <taxon>Hyaloscyphaceae</taxon>
        <taxon>Hyaloscypha</taxon>
        <taxon>Hyaloscypha bicolor</taxon>
    </lineage>
</organism>
<protein>
    <submittedName>
        <fullName evidence="2">Uncharacterized protein</fullName>
    </submittedName>
</protein>
<dbReference type="InParanoid" id="A0A2J6T0N8"/>
<dbReference type="Proteomes" id="UP000235371">
    <property type="component" value="Unassembled WGS sequence"/>
</dbReference>
<accession>A0A2J6T0N8</accession>
<evidence type="ECO:0000256" key="1">
    <source>
        <dbReference type="SAM" id="MobiDB-lite"/>
    </source>
</evidence>
<keyword evidence="3" id="KW-1185">Reference proteome</keyword>
<sequence>MLAESDQNRDNRQKERARDKRQSDHDQRIARLEQERDRMADNPRSLALPDAMLKWMEEQTKDNKRQRKERELDAAVNRRLLERQGQVNGIIWGGNNNAYGMNNGAYGNWLPAPTRYS</sequence>
<feature type="region of interest" description="Disordered" evidence="1">
    <location>
        <begin position="1"/>
        <end position="51"/>
    </location>
</feature>
<gene>
    <name evidence="2" type="ORF">K444DRAFT_616465</name>
</gene>